<evidence type="ECO:0000256" key="5">
    <source>
        <dbReference type="ARBA" id="ARBA00023136"/>
    </source>
</evidence>
<feature type="transmembrane region" description="Helical" evidence="6">
    <location>
        <begin position="81"/>
        <end position="102"/>
    </location>
</feature>
<feature type="transmembrane region" description="Helical" evidence="6">
    <location>
        <begin position="154"/>
        <end position="174"/>
    </location>
</feature>
<keyword evidence="5 6" id="KW-0472">Membrane</keyword>
<dbReference type="CDD" id="cd06261">
    <property type="entry name" value="TM_PBP2"/>
    <property type="match status" value="1"/>
</dbReference>
<feature type="transmembrane region" description="Helical" evidence="6">
    <location>
        <begin position="12"/>
        <end position="32"/>
    </location>
</feature>
<accession>A0A1H3GC95</accession>
<dbReference type="Gene3D" id="1.10.3720.10">
    <property type="entry name" value="MetI-like"/>
    <property type="match status" value="1"/>
</dbReference>
<keyword evidence="2 6" id="KW-0813">Transport</keyword>
<dbReference type="PANTHER" id="PTHR43839">
    <property type="entry name" value="OPPC IN A BINDING PROTEIN-DEPENDENT TRANSPORT SYSTEM"/>
    <property type="match status" value="1"/>
</dbReference>
<dbReference type="Proteomes" id="UP000198647">
    <property type="component" value="Unassembled WGS sequence"/>
</dbReference>
<comment type="subcellular location">
    <subcellularLocation>
        <location evidence="6">Cell membrane</location>
        <topology evidence="6">Multi-pass membrane protein</topology>
    </subcellularLocation>
    <subcellularLocation>
        <location evidence="1">Membrane</location>
        <topology evidence="1">Multi-pass membrane protein</topology>
    </subcellularLocation>
</comment>
<dbReference type="EMBL" id="FNOS01000004">
    <property type="protein sequence ID" value="SDY00972.1"/>
    <property type="molecule type" value="Genomic_DNA"/>
</dbReference>
<dbReference type="PANTHER" id="PTHR43839:SF3">
    <property type="entry name" value="OLIGOPEPTIDE ABC TRANSPORTER, PERMEASE PROTEIN"/>
    <property type="match status" value="1"/>
</dbReference>
<evidence type="ECO:0000256" key="6">
    <source>
        <dbReference type="RuleBase" id="RU363032"/>
    </source>
</evidence>
<evidence type="ECO:0000313" key="9">
    <source>
        <dbReference type="EMBL" id="SDY00972.1"/>
    </source>
</evidence>
<dbReference type="Pfam" id="PF00528">
    <property type="entry name" value="BPD_transp_1"/>
    <property type="match status" value="1"/>
</dbReference>
<feature type="transmembrane region" description="Helical" evidence="6">
    <location>
        <begin position="273"/>
        <end position="292"/>
    </location>
</feature>
<dbReference type="PROSITE" id="PS50928">
    <property type="entry name" value="ABC_TM1"/>
    <property type="match status" value="1"/>
</dbReference>
<feature type="transmembrane region" description="Helical" evidence="6">
    <location>
        <begin position="114"/>
        <end position="134"/>
    </location>
</feature>
<dbReference type="SUPFAM" id="SSF161098">
    <property type="entry name" value="MetI-like"/>
    <property type="match status" value="1"/>
</dbReference>
<evidence type="ECO:0000256" key="7">
    <source>
        <dbReference type="SAM" id="MobiDB-lite"/>
    </source>
</evidence>
<dbReference type="InterPro" id="IPR035906">
    <property type="entry name" value="MetI-like_sf"/>
</dbReference>
<sequence>MMKRLGKQPLFLWGFGFIIVMLAGSLIHANFFDSYVRHTPFLENGQGEMVGPPFAPFEHSILGTDMNGNHIVYYILKGAKYTILGVFSIGALSFALAFLIGIPLGFKRKGKSKIIENTLSALYFIPASVIAYNFLRPLLLEPMSGFPTTLGFRLGTEVLVIGILLTPPAAIYIANETSAILKKEYITTSRSLGAGPFHLFRSHLLPHLKERLVTLFMRQNVQAVLVISHLGVFELFFGGTKVEFGLGAGRPVPVTYEWASMVGMYFRTLQTNVYWLVGIPLIFLVLFVLALTGMSRALRKVLAEDGKVSKSEEESDLQSVGGRDDFTMIKGTGKTLRR</sequence>
<comment type="caution">
    <text evidence="9">The sequence shown here is derived from an EMBL/GenBank/DDBJ whole genome shotgun (WGS) entry which is preliminary data.</text>
</comment>
<organism evidence="9 10">
    <name type="scientific">Salimicrobium album</name>
    <dbReference type="NCBI Taxonomy" id="50717"/>
    <lineage>
        <taxon>Bacteria</taxon>
        <taxon>Bacillati</taxon>
        <taxon>Bacillota</taxon>
        <taxon>Bacilli</taxon>
        <taxon>Bacillales</taxon>
        <taxon>Bacillaceae</taxon>
        <taxon>Salimicrobium</taxon>
    </lineage>
</organism>
<evidence type="ECO:0000256" key="4">
    <source>
        <dbReference type="ARBA" id="ARBA00022989"/>
    </source>
</evidence>
<keyword evidence="10" id="KW-1185">Reference proteome</keyword>
<evidence type="ECO:0000313" key="10">
    <source>
        <dbReference type="Proteomes" id="UP000198647"/>
    </source>
</evidence>
<evidence type="ECO:0000256" key="1">
    <source>
        <dbReference type="ARBA" id="ARBA00004141"/>
    </source>
</evidence>
<evidence type="ECO:0000256" key="2">
    <source>
        <dbReference type="ARBA" id="ARBA00022448"/>
    </source>
</evidence>
<keyword evidence="3 6" id="KW-0812">Transmembrane</keyword>
<name>A0A1H3GC95_9BACI</name>
<dbReference type="RefSeq" id="WP_093107349.1">
    <property type="nucleotide sequence ID" value="NZ_FNOS01000004.1"/>
</dbReference>
<gene>
    <name evidence="9" type="ORF">SAMN04488081_1884</name>
</gene>
<dbReference type="InterPro" id="IPR000515">
    <property type="entry name" value="MetI-like"/>
</dbReference>
<feature type="domain" description="ABC transmembrane type-1" evidence="8">
    <location>
        <begin position="83"/>
        <end position="295"/>
    </location>
</feature>
<reference evidence="9 10" key="1">
    <citation type="submission" date="2016-10" db="EMBL/GenBank/DDBJ databases">
        <authorList>
            <person name="Varghese N."/>
            <person name="Submissions S."/>
        </authorList>
    </citation>
    <scope>NUCLEOTIDE SEQUENCE [LARGE SCALE GENOMIC DNA]</scope>
    <source>
        <strain evidence="9 10">DSM 20748</strain>
    </source>
</reference>
<keyword evidence="4 6" id="KW-1133">Transmembrane helix</keyword>
<feature type="region of interest" description="Disordered" evidence="7">
    <location>
        <begin position="311"/>
        <end position="338"/>
    </location>
</feature>
<comment type="similarity">
    <text evidence="6">Belongs to the binding-protein-dependent transport system permease family.</text>
</comment>
<evidence type="ECO:0000259" key="8">
    <source>
        <dbReference type="PROSITE" id="PS50928"/>
    </source>
</evidence>
<protein>
    <submittedName>
        <fullName evidence="9">Peptide/nickel transport system permease protein</fullName>
    </submittedName>
</protein>
<evidence type="ECO:0000256" key="3">
    <source>
        <dbReference type="ARBA" id="ARBA00022692"/>
    </source>
</evidence>
<proteinExistence type="inferred from homology"/>